<accession>A0A2S9RQ22</accession>
<comment type="caution">
    <text evidence="1">The sequence shown here is derived from an EMBL/GenBank/DDBJ whole genome shotgun (WGS) entry which is preliminary data.</text>
</comment>
<dbReference type="RefSeq" id="WP_105882044.1">
    <property type="nucleotide sequence ID" value="NZ_CP135761.1"/>
</dbReference>
<dbReference type="Proteomes" id="UP000238532">
    <property type="component" value="Unassembled WGS sequence"/>
</dbReference>
<dbReference type="AlphaFoldDB" id="A0A2S9RQ22"/>
<sequence>MANSMTEHSKKLRAKTAAAHTKKLLESGAVRRILLQLPTALADEFDAVLAEFGGSRPQAIKALCEFYRAHQA</sequence>
<proteinExistence type="predicted"/>
<gene>
    <name evidence="1" type="ORF">BV102_00816</name>
</gene>
<evidence type="ECO:0000313" key="1">
    <source>
        <dbReference type="EMBL" id="PRJ61298.1"/>
    </source>
</evidence>
<protein>
    <submittedName>
        <fullName evidence="1">Uncharacterized protein</fullName>
    </submittedName>
</protein>
<organism evidence="1 2">
    <name type="scientific">Haemophilus influenzae</name>
    <dbReference type="NCBI Taxonomy" id="727"/>
    <lineage>
        <taxon>Bacteria</taxon>
        <taxon>Pseudomonadati</taxon>
        <taxon>Pseudomonadota</taxon>
        <taxon>Gammaproteobacteria</taxon>
        <taxon>Pasteurellales</taxon>
        <taxon>Pasteurellaceae</taxon>
        <taxon>Haemophilus</taxon>
    </lineage>
</organism>
<dbReference type="EMBL" id="NEBY01000202">
    <property type="protein sequence ID" value="PRJ61298.1"/>
    <property type="molecule type" value="Genomic_DNA"/>
</dbReference>
<evidence type="ECO:0000313" key="2">
    <source>
        <dbReference type="Proteomes" id="UP000238532"/>
    </source>
</evidence>
<name>A0A2S9RQ22_HAEIF</name>
<reference evidence="1 2" key="1">
    <citation type="submission" date="2017-04" db="EMBL/GenBank/DDBJ databases">
        <title>Haemophilus influenzae in COPD genome sequencing project.</title>
        <authorList>
            <person name="Murphy T.F."/>
            <person name="Kong Y."/>
            <person name="Nadendla S."/>
            <person name="Tettelin H."/>
            <person name="Pettigrew M."/>
        </authorList>
    </citation>
    <scope>NUCLEOTIDE SEQUENCE [LARGE SCALE GENOMIC DNA]</scope>
    <source>
        <strain evidence="1 2">56P127H1</strain>
    </source>
</reference>